<evidence type="ECO:0000313" key="3">
    <source>
        <dbReference type="Proteomes" id="UP000298327"/>
    </source>
</evidence>
<evidence type="ECO:0000256" key="1">
    <source>
        <dbReference type="SAM" id="MobiDB-lite"/>
    </source>
</evidence>
<comment type="caution">
    <text evidence="2">The sequence shown here is derived from an EMBL/GenBank/DDBJ whole genome shotgun (WGS) entry which is preliminary data.</text>
</comment>
<protein>
    <recommendedName>
        <fullName evidence="4">F-box domain-containing protein</fullName>
    </recommendedName>
</protein>
<evidence type="ECO:0008006" key="4">
    <source>
        <dbReference type="Google" id="ProtNLM"/>
    </source>
</evidence>
<feature type="compositionally biased region" description="Polar residues" evidence="1">
    <location>
        <begin position="291"/>
        <end position="311"/>
    </location>
</feature>
<proteinExistence type="predicted"/>
<organism evidence="2 3">
    <name type="scientific">Dentipellis fragilis</name>
    <dbReference type="NCBI Taxonomy" id="205917"/>
    <lineage>
        <taxon>Eukaryota</taxon>
        <taxon>Fungi</taxon>
        <taxon>Dikarya</taxon>
        <taxon>Basidiomycota</taxon>
        <taxon>Agaricomycotina</taxon>
        <taxon>Agaricomycetes</taxon>
        <taxon>Russulales</taxon>
        <taxon>Hericiaceae</taxon>
        <taxon>Dentipellis</taxon>
    </lineage>
</organism>
<name>A0A4Y9YH21_9AGAM</name>
<feature type="region of interest" description="Disordered" evidence="1">
    <location>
        <begin position="269"/>
        <end position="311"/>
    </location>
</feature>
<gene>
    <name evidence="2" type="ORF">EVG20_g7492</name>
</gene>
<dbReference type="AlphaFoldDB" id="A0A4Y9YH21"/>
<evidence type="ECO:0000313" key="2">
    <source>
        <dbReference type="EMBL" id="TFY60219.1"/>
    </source>
</evidence>
<accession>A0A4Y9YH21</accession>
<dbReference type="OrthoDB" id="3213083at2759"/>
<dbReference type="Proteomes" id="UP000298327">
    <property type="component" value="Unassembled WGS sequence"/>
</dbReference>
<dbReference type="EMBL" id="SEOQ01000575">
    <property type="protein sequence ID" value="TFY60219.1"/>
    <property type="molecule type" value="Genomic_DNA"/>
</dbReference>
<sequence length="716" mass="78940">MSLPTPSPGRSGAYVPSSTARLHYAAHCISADPYSHHQVMTNSPRLHPAELPGLRQALVKVQSFALDALYWGVTTRQRMKCIPGVGVSDGAGTIEGLGEGETGAQKDDNVLLQRLDYFTGHGPSSDMQSQMYTAFSSFSFDEAVFGLGTAAVGLYIWKPRWAALHWPGPGRRGKDEYKDQPALVVDGSSFVDQFARSFAYIQAAGDHRHARNDHLRTHFRRPRRDCRHVWPVDGKPGEDTEDGKHPAQGAVTVSSSLLVLGDSLRTGAISPGEGDQCHAEQNGGVRDFDPTTRSSEAEGSQSRIGTQIPSHSSAVHATVSLRDPAIRRNALTLGNTLPVELLINVFSFLVHGLEAPIGLAIQQLAHYGKRFSKIYKSIEEYASRIVTIRLTMDPSRCASLFSRFSPSLPALRTMTLECTRTEPGRTSEPALRLDRRTSIAHTTTPALRILKITNLSLPWTLPMFRNLTVLQVDGDESFIEPTLSTLCNVLAACPDLESLKLINAGPVSLLGLDVEPVSLPKLRGLTIRCRESSLLPLNVLRMTSILSHLLSRLSLPPSADMHVTLFKPTTALHDLLLLQYNTLRLRYQEIILTTGDSHDGALHVNVGSEFAPLSARAYRFALFNLPNVSTIVINSAQAWFWEDKLPNSMEMDWHRLEEVRTEGLSLSMAVKLLRSGDISGLKKLEMADVPEWEAGEESLQELEKRANVFEVRYRGP</sequence>
<reference evidence="2 3" key="1">
    <citation type="submission" date="2019-02" db="EMBL/GenBank/DDBJ databases">
        <title>Genome sequencing of the rare red list fungi Dentipellis fragilis.</title>
        <authorList>
            <person name="Buettner E."/>
            <person name="Kellner H."/>
        </authorList>
    </citation>
    <scope>NUCLEOTIDE SEQUENCE [LARGE SCALE GENOMIC DNA]</scope>
    <source>
        <strain evidence="2 3">DSM 105465</strain>
    </source>
</reference>
<keyword evidence="3" id="KW-1185">Reference proteome</keyword>